<sequence length="224" mass="25797">MAARSCLKVLFQGETSFIICESFHTYEEVISQAMSHFGIPKNHRDALTLSNGQGYVFEAQLLEYFLLLFPSPEITFHLRLDWQQLRRGLTQTRPQKRKRPVERVDVSSTGSQKVTIEEEKPNEEQAPVQDYKPVAVYRQNCFLGALPSNGAAAVRRQNCFLREQKQQRREEPRPRSQPEVEEELTQTQGPQVKRLRLDLCPKSRRPATTSGAPHSLPVMRPIRI</sequence>
<dbReference type="OrthoDB" id="7965105at2759"/>
<protein>
    <submittedName>
        <fullName evidence="3">Uncharacterized protein Corp</fullName>
    </submittedName>
</protein>
<dbReference type="AlphaFoldDB" id="A0A6P4IJU5"/>
<organism evidence="2 3">
    <name type="scientific">Drosophila kikkawai</name>
    <name type="common">Fruit fly</name>
    <dbReference type="NCBI Taxonomy" id="30033"/>
    <lineage>
        <taxon>Eukaryota</taxon>
        <taxon>Metazoa</taxon>
        <taxon>Ecdysozoa</taxon>
        <taxon>Arthropoda</taxon>
        <taxon>Hexapoda</taxon>
        <taxon>Insecta</taxon>
        <taxon>Pterygota</taxon>
        <taxon>Neoptera</taxon>
        <taxon>Endopterygota</taxon>
        <taxon>Diptera</taxon>
        <taxon>Brachycera</taxon>
        <taxon>Muscomorpha</taxon>
        <taxon>Ephydroidea</taxon>
        <taxon>Drosophilidae</taxon>
        <taxon>Drosophila</taxon>
        <taxon>Sophophora</taxon>
    </lineage>
</organism>
<dbReference type="OMA" id="FHIPETQ"/>
<reference evidence="3" key="1">
    <citation type="submission" date="2025-08" db="UniProtKB">
        <authorList>
            <consortium name="RefSeq"/>
        </authorList>
    </citation>
    <scope>IDENTIFICATION</scope>
    <source>
        <strain evidence="3">14028-0561.14</strain>
        <tissue evidence="3">Whole fly</tissue>
    </source>
</reference>
<feature type="region of interest" description="Disordered" evidence="1">
    <location>
        <begin position="91"/>
        <end position="127"/>
    </location>
</feature>
<evidence type="ECO:0000313" key="2">
    <source>
        <dbReference type="Proteomes" id="UP001652661"/>
    </source>
</evidence>
<name>A0A6P4IJU5_DROKI</name>
<accession>A0A6P4IJU5</accession>
<evidence type="ECO:0000313" key="3">
    <source>
        <dbReference type="RefSeq" id="XP_017028660.1"/>
    </source>
</evidence>
<feature type="compositionally biased region" description="Basic and acidic residues" evidence="1">
    <location>
        <begin position="163"/>
        <end position="178"/>
    </location>
</feature>
<keyword evidence="2" id="KW-1185">Reference proteome</keyword>
<dbReference type="Proteomes" id="UP001652661">
    <property type="component" value="Chromosome X"/>
</dbReference>
<dbReference type="RefSeq" id="XP_017028660.1">
    <property type="nucleotide sequence ID" value="XM_017173171.3"/>
</dbReference>
<gene>
    <name evidence="3" type="primary">Corp</name>
</gene>
<feature type="region of interest" description="Disordered" evidence="1">
    <location>
        <begin position="163"/>
        <end position="224"/>
    </location>
</feature>
<evidence type="ECO:0000256" key="1">
    <source>
        <dbReference type="SAM" id="MobiDB-lite"/>
    </source>
</evidence>
<proteinExistence type="predicted"/>